<dbReference type="InterPro" id="IPR003741">
    <property type="entry name" value="LUD_dom"/>
</dbReference>
<name>A0A2A5IWC1_BACPU</name>
<dbReference type="AlphaFoldDB" id="A0A2A5IWC1"/>
<reference evidence="2 3" key="1">
    <citation type="submission" date="2017-06" db="EMBL/GenBank/DDBJ databases">
        <title>Draft Genome Sequence of Bacillus sp Strain 36R Isolated from saline sediment at Atanasia, Sonora, Mexico.</title>
        <authorList>
            <person name="Sanchez Diaz R."/>
            <person name="Quiroz Macias M.E."/>
            <person name="Ibarra Gamez J.C."/>
            <person name="Enciso Ibarra J."/>
            <person name="Gomez Gil B."/>
            <person name="Galaviz Silva L."/>
        </authorList>
    </citation>
    <scope>NUCLEOTIDE SEQUENCE [LARGE SCALE GENOMIC DNA]</scope>
    <source>
        <strain evidence="2 3">36R_ATNSAL</strain>
    </source>
</reference>
<dbReference type="PANTHER" id="PTHR43682">
    <property type="entry name" value="LACTATE UTILIZATION PROTEIN C"/>
    <property type="match status" value="1"/>
</dbReference>
<evidence type="ECO:0000313" key="3">
    <source>
        <dbReference type="Proteomes" id="UP000228754"/>
    </source>
</evidence>
<dbReference type="PANTHER" id="PTHR43682:SF1">
    <property type="entry name" value="LACTATE UTILIZATION PROTEIN C"/>
    <property type="match status" value="1"/>
</dbReference>
<dbReference type="InterPro" id="IPR037171">
    <property type="entry name" value="NagB/RpiA_transferase-like"/>
</dbReference>
<proteinExistence type="predicted"/>
<sequence>MKGSISHRDSFLAHIQHQLGKGSSPSIQRPAWKHQVQWETNGFASKEELVEQLKKQCQQIHTRVIEATPEEAPSALRTFMAEYGEGAVLTSSDRRFEQYGFPSMFAGLQKEGISVNSWDADDSRYENIRQAEKAKYAVVFSDYTLAESGTVVVSSHQGQGRALHFLPMMYIVCIEKSTIVPRMIQAVSAFNQLVEGGEQPKGAIHFISGPSNSADIEMNLVVGVHGPVRAVYLLIDNESGLS</sequence>
<gene>
    <name evidence="2" type="ORF">CEY02_08490</name>
</gene>
<organism evidence="2 3">
    <name type="scientific">Bacillus pumilus</name>
    <name type="common">Bacillus mesentericus</name>
    <dbReference type="NCBI Taxonomy" id="1408"/>
    <lineage>
        <taxon>Bacteria</taxon>
        <taxon>Bacillati</taxon>
        <taxon>Bacillota</taxon>
        <taxon>Bacilli</taxon>
        <taxon>Bacillales</taxon>
        <taxon>Bacillaceae</taxon>
        <taxon>Bacillus</taxon>
    </lineage>
</organism>
<dbReference type="EMBL" id="NKHG01000062">
    <property type="protein sequence ID" value="PCK21297.1"/>
    <property type="molecule type" value="Genomic_DNA"/>
</dbReference>
<comment type="caution">
    <text evidence="2">The sequence shown here is derived from an EMBL/GenBank/DDBJ whole genome shotgun (WGS) entry which is preliminary data.</text>
</comment>
<dbReference type="Proteomes" id="UP000228754">
    <property type="component" value="Unassembled WGS sequence"/>
</dbReference>
<accession>A0A2A5IWC1</accession>
<dbReference type="SUPFAM" id="SSF100950">
    <property type="entry name" value="NagB/RpiA/CoA transferase-like"/>
    <property type="match status" value="1"/>
</dbReference>
<protein>
    <submittedName>
        <fullName evidence="2">Lactate utilization protein C</fullName>
    </submittedName>
</protein>
<evidence type="ECO:0000313" key="2">
    <source>
        <dbReference type="EMBL" id="PCK21297.1"/>
    </source>
</evidence>
<dbReference type="InterPro" id="IPR024185">
    <property type="entry name" value="FTHF_cligase-like_sf"/>
</dbReference>
<dbReference type="Pfam" id="PF02589">
    <property type="entry name" value="LUD_dom"/>
    <property type="match status" value="1"/>
</dbReference>
<dbReference type="OrthoDB" id="9794157at2"/>
<evidence type="ECO:0000259" key="1">
    <source>
        <dbReference type="Pfam" id="PF02589"/>
    </source>
</evidence>
<feature type="domain" description="LUD" evidence="1">
    <location>
        <begin position="50"/>
        <end position="235"/>
    </location>
</feature>
<dbReference type="Gene3D" id="3.40.50.10420">
    <property type="entry name" value="NagB/RpiA/CoA transferase-like"/>
    <property type="match status" value="1"/>
</dbReference>